<dbReference type="AlphaFoldDB" id="W6YY21"/>
<gene>
    <name evidence="1" type="ORF">COCMIDRAFT_39474</name>
</gene>
<keyword evidence="2" id="KW-1185">Reference proteome</keyword>
<dbReference type="RefSeq" id="XP_007691008.1">
    <property type="nucleotide sequence ID" value="XM_007692818.1"/>
</dbReference>
<dbReference type="KEGG" id="bor:COCMIDRAFT_39474"/>
<dbReference type="HOGENOM" id="CLU_2867504_0_0_1"/>
<organism evidence="1 2">
    <name type="scientific">Bipolaris oryzae ATCC 44560</name>
    <dbReference type="NCBI Taxonomy" id="930090"/>
    <lineage>
        <taxon>Eukaryota</taxon>
        <taxon>Fungi</taxon>
        <taxon>Dikarya</taxon>
        <taxon>Ascomycota</taxon>
        <taxon>Pezizomycotina</taxon>
        <taxon>Dothideomycetes</taxon>
        <taxon>Pleosporomycetidae</taxon>
        <taxon>Pleosporales</taxon>
        <taxon>Pleosporineae</taxon>
        <taxon>Pleosporaceae</taxon>
        <taxon>Bipolaris</taxon>
    </lineage>
</organism>
<dbReference type="OrthoDB" id="10290179at2759"/>
<evidence type="ECO:0000313" key="1">
    <source>
        <dbReference type="EMBL" id="EUC42473.1"/>
    </source>
</evidence>
<dbReference type="GeneID" id="19123693"/>
<accession>W6YY21</accession>
<proteinExistence type="predicted"/>
<evidence type="ECO:0000313" key="2">
    <source>
        <dbReference type="Proteomes" id="UP000054032"/>
    </source>
</evidence>
<name>W6YY21_COCMI</name>
<sequence>MLAPSIRIDIMGNSAFPIVSCAIYLCLLSKYSHGESDTANRTSRGILQRLPLGSGHLERKIYKG</sequence>
<protein>
    <submittedName>
        <fullName evidence="1">Uncharacterized protein</fullName>
    </submittedName>
</protein>
<dbReference type="EMBL" id="KI964060">
    <property type="protein sequence ID" value="EUC42473.1"/>
    <property type="molecule type" value="Genomic_DNA"/>
</dbReference>
<dbReference type="Proteomes" id="UP000054032">
    <property type="component" value="Unassembled WGS sequence"/>
</dbReference>
<reference evidence="1 2" key="1">
    <citation type="journal article" date="2013" name="PLoS Genet.">
        <title>Comparative genome structure, secondary metabolite, and effector coding capacity across Cochliobolus pathogens.</title>
        <authorList>
            <person name="Condon B.J."/>
            <person name="Leng Y."/>
            <person name="Wu D."/>
            <person name="Bushley K.E."/>
            <person name="Ohm R.A."/>
            <person name="Otillar R."/>
            <person name="Martin J."/>
            <person name="Schackwitz W."/>
            <person name="Grimwood J."/>
            <person name="MohdZainudin N."/>
            <person name="Xue C."/>
            <person name="Wang R."/>
            <person name="Manning V.A."/>
            <person name="Dhillon B."/>
            <person name="Tu Z.J."/>
            <person name="Steffenson B.J."/>
            <person name="Salamov A."/>
            <person name="Sun H."/>
            <person name="Lowry S."/>
            <person name="LaButti K."/>
            <person name="Han J."/>
            <person name="Copeland A."/>
            <person name="Lindquist E."/>
            <person name="Barry K."/>
            <person name="Schmutz J."/>
            <person name="Baker S.E."/>
            <person name="Ciuffetti L.M."/>
            <person name="Grigoriev I.V."/>
            <person name="Zhong S."/>
            <person name="Turgeon B.G."/>
        </authorList>
    </citation>
    <scope>NUCLEOTIDE SEQUENCE [LARGE SCALE GENOMIC DNA]</scope>
    <source>
        <strain evidence="1 2">ATCC 44560</strain>
    </source>
</reference>